<proteinExistence type="inferred from homology"/>
<keyword evidence="2" id="KW-0699">rRNA-binding</keyword>
<dbReference type="InterPro" id="IPR004044">
    <property type="entry name" value="KH_dom_type_2"/>
</dbReference>
<dbReference type="InterPro" id="IPR027488">
    <property type="entry name" value="Ribosomal_uS3_arc"/>
</dbReference>
<dbReference type="InterPro" id="IPR057258">
    <property type="entry name" value="Ribosomal_uS3"/>
</dbReference>
<dbReference type="InterPro" id="IPR015946">
    <property type="entry name" value="KH_dom-like_a/b"/>
</dbReference>
<dbReference type="NCBIfam" id="TIGR01008">
    <property type="entry name" value="uS3_euk_arch"/>
    <property type="match status" value="1"/>
</dbReference>
<evidence type="ECO:0000256" key="6">
    <source>
        <dbReference type="ARBA" id="ARBA00035521"/>
    </source>
</evidence>
<accession>U3GT05</accession>
<dbReference type="HAMAP" id="MF_01309_A">
    <property type="entry name" value="Ribosomal_uS3_A"/>
    <property type="match status" value="1"/>
</dbReference>
<feature type="domain" description="KH type-2" evidence="7">
    <location>
        <begin position="16"/>
        <end position="85"/>
    </location>
</feature>
<name>U3GT05_9ZZZZ</name>
<dbReference type="Gene3D" id="3.30.300.20">
    <property type="match status" value="1"/>
</dbReference>
<evidence type="ECO:0000256" key="2">
    <source>
        <dbReference type="ARBA" id="ARBA00022730"/>
    </source>
</evidence>
<dbReference type="AlphaFoldDB" id="U3GT05"/>
<dbReference type="PANTHER" id="PTHR11760:SF32">
    <property type="entry name" value="SMALL RIBOSOMAL SUBUNIT PROTEIN US3"/>
    <property type="match status" value="1"/>
</dbReference>
<dbReference type="GO" id="GO:1990904">
    <property type="term" value="C:ribonucleoprotein complex"/>
    <property type="evidence" value="ECO:0007669"/>
    <property type="project" value="UniProtKB-KW"/>
</dbReference>
<dbReference type="PANTHER" id="PTHR11760">
    <property type="entry name" value="30S/40S RIBOSOMAL PROTEIN S3"/>
    <property type="match status" value="1"/>
</dbReference>
<dbReference type="Pfam" id="PF07650">
    <property type="entry name" value="KH_2"/>
    <property type="match status" value="1"/>
</dbReference>
<organism evidence="8">
    <name type="scientific">uncultured organism</name>
    <dbReference type="NCBI Taxonomy" id="155900"/>
    <lineage>
        <taxon>unclassified sequences</taxon>
        <taxon>environmental samples</taxon>
    </lineage>
</organism>
<evidence type="ECO:0000256" key="5">
    <source>
        <dbReference type="ARBA" id="ARBA00023274"/>
    </source>
</evidence>
<dbReference type="NCBIfam" id="NF003219">
    <property type="entry name" value="PRK04191.1"/>
    <property type="match status" value="1"/>
</dbReference>
<keyword evidence="5" id="KW-0687">Ribonucleoprotein</keyword>
<dbReference type="InterPro" id="IPR005703">
    <property type="entry name" value="Ribosomal_uS3_euk/arc"/>
</dbReference>
<dbReference type="InterPro" id="IPR004087">
    <property type="entry name" value="KH_dom"/>
</dbReference>
<reference evidence="8" key="1">
    <citation type="journal article" date="2015" name="Nat. Commun.">
        <title>Diverse, uncultivated ultra-small bacterial cells in groundwater.</title>
        <authorList>
            <person name="Luef B."/>
            <person name="Frischkorn K.R."/>
            <person name="Wrighton K.C."/>
            <person name="Holman H.-Y.N."/>
            <person name="Birarda G."/>
            <person name="Thomas B.C."/>
            <person name="Singh A."/>
            <person name="Williams K.H."/>
            <person name="Siegerist C.E."/>
            <person name="Tringe S.G."/>
            <person name="Downing K.H."/>
            <person name="Comolli L.R."/>
            <person name="Banfield J.F."/>
        </authorList>
    </citation>
    <scope>NUCLEOTIDE SEQUENCE</scope>
</reference>
<dbReference type="GO" id="GO:0003735">
    <property type="term" value="F:structural constituent of ribosome"/>
    <property type="evidence" value="ECO:0007669"/>
    <property type="project" value="InterPro"/>
</dbReference>
<dbReference type="SUPFAM" id="SSF54821">
    <property type="entry name" value="Ribosomal protein S3 C-terminal domain"/>
    <property type="match status" value="1"/>
</dbReference>
<dbReference type="InterPro" id="IPR001351">
    <property type="entry name" value="Ribosomal_uS3_C"/>
</dbReference>
<dbReference type="PROSITE" id="PS50823">
    <property type="entry name" value="KH_TYPE_2"/>
    <property type="match status" value="1"/>
</dbReference>
<evidence type="ECO:0000313" key="8">
    <source>
        <dbReference type="EMBL" id="AGT99796.1"/>
    </source>
</evidence>
<evidence type="ECO:0000256" key="3">
    <source>
        <dbReference type="ARBA" id="ARBA00022884"/>
    </source>
</evidence>
<dbReference type="CDD" id="cd02411">
    <property type="entry name" value="KH-II_30S_S3_arch"/>
    <property type="match status" value="1"/>
</dbReference>
<dbReference type="SUPFAM" id="SSF54814">
    <property type="entry name" value="Prokaryotic type KH domain (KH-domain type II)"/>
    <property type="match status" value="1"/>
</dbReference>
<evidence type="ECO:0000256" key="1">
    <source>
        <dbReference type="ARBA" id="ARBA00010761"/>
    </source>
</evidence>
<dbReference type="GO" id="GO:0019843">
    <property type="term" value="F:rRNA binding"/>
    <property type="evidence" value="ECO:0007669"/>
    <property type="project" value="UniProtKB-KW"/>
</dbReference>
<protein>
    <recommendedName>
        <fullName evidence="6">30S ribosomal protein S3</fullName>
    </recommendedName>
</protein>
<dbReference type="InterPro" id="IPR036419">
    <property type="entry name" value="Ribosomal_S3_C_sf"/>
</dbReference>
<keyword evidence="4 8" id="KW-0689">Ribosomal protein</keyword>
<evidence type="ECO:0000256" key="4">
    <source>
        <dbReference type="ARBA" id="ARBA00022980"/>
    </source>
</evidence>
<comment type="similarity">
    <text evidence="1">Belongs to the universal ribosomal protein uS3 family.</text>
</comment>
<dbReference type="PROSITE" id="PS50084">
    <property type="entry name" value="KH_TYPE_1"/>
    <property type="match status" value="1"/>
</dbReference>
<dbReference type="SMART" id="SM00322">
    <property type="entry name" value="KH"/>
    <property type="match status" value="1"/>
</dbReference>
<evidence type="ECO:0000259" key="7">
    <source>
        <dbReference type="PROSITE" id="PS50823"/>
    </source>
</evidence>
<dbReference type="Gene3D" id="3.30.1140.32">
    <property type="entry name" value="Ribosomal protein S3, C-terminal domain"/>
    <property type="match status" value="1"/>
</dbReference>
<dbReference type="Pfam" id="PF00189">
    <property type="entry name" value="Ribosomal_S3_C"/>
    <property type="match status" value="1"/>
</dbReference>
<dbReference type="EMBL" id="KC999299">
    <property type="protein sequence ID" value="AGT99796.1"/>
    <property type="molecule type" value="Genomic_DNA"/>
</dbReference>
<dbReference type="InterPro" id="IPR009019">
    <property type="entry name" value="KH_sf_prok-type"/>
</dbReference>
<keyword evidence="3" id="KW-0694">RNA-binding</keyword>
<dbReference type="FunFam" id="3.30.300.20:FF:000001">
    <property type="entry name" value="30S ribosomal protein S3"/>
    <property type="match status" value="1"/>
</dbReference>
<sequence length="233" mass="26167">MIEKKIVSKNVREYIIQEYISHELPKASYSKIELKKTPLGEKVMIHTSRPGLIVGKKGSNIQRLNEVLKEKFEMENPKIEIIEIESPNLDPKSVAERIVSSFERFGPKRFKSVGYRALQNVMDAGATGAEIIISGRGVPSSRSKTWRFSAGHLKKSGDISLNHIKKTLVVAELKSGSIGVKVHILTPDVKLPDDVKLKEDIKADIEPEKDELKKIKKISKKDGKEERAEKSES</sequence>